<dbReference type="eggNOG" id="COG0715">
    <property type="taxonomic scope" value="Bacteria"/>
</dbReference>
<evidence type="ECO:0000259" key="1">
    <source>
        <dbReference type="Pfam" id="PF09084"/>
    </source>
</evidence>
<evidence type="ECO:0000313" key="2">
    <source>
        <dbReference type="EMBL" id="ACY96973.1"/>
    </source>
</evidence>
<dbReference type="KEGG" id="tcu:Tcur_1391"/>
<accession>D1AA37</accession>
<feature type="domain" description="SsuA/THI5-like" evidence="1">
    <location>
        <begin position="69"/>
        <end position="249"/>
    </location>
</feature>
<proteinExistence type="predicted"/>
<dbReference type="SUPFAM" id="SSF53850">
    <property type="entry name" value="Periplasmic binding protein-like II"/>
    <property type="match status" value="1"/>
</dbReference>
<dbReference type="HOGENOM" id="CLU_806255_0_0_11"/>
<dbReference type="EMBL" id="CP001738">
    <property type="protein sequence ID" value="ACY96973.1"/>
    <property type="molecule type" value="Genomic_DNA"/>
</dbReference>
<keyword evidence="3" id="KW-1185">Reference proteome</keyword>
<dbReference type="Pfam" id="PF09084">
    <property type="entry name" value="NMT1"/>
    <property type="match status" value="1"/>
</dbReference>
<dbReference type="STRING" id="471852.Tcur_1391"/>
<name>D1AA37_THECD</name>
<gene>
    <name evidence="2" type="ordered locus">Tcur_1391</name>
</gene>
<dbReference type="InterPro" id="IPR015168">
    <property type="entry name" value="SsuA/THI5"/>
</dbReference>
<dbReference type="Proteomes" id="UP000001918">
    <property type="component" value="Chromosome"/>
</dbReference>
<sequence>MIDGLWYTCCPMPTATALAARAGLLEAEFGHGEPPLRRLQDTAGRRLLTHHFEHGLAGLIREGGNVSALWARARGAPTRLVALAWGRQYQAVLARPDSGITAPADLAGRTVGVPCSPGRRVDVPAAAALRGFERALHTAGLGLADVHVLTIPDCSDEITATGLTAEDHRSVAAALATGTVDAIWVRGQAGEAVRDALGAVEVAALGDHPDPFVRAGDGTPILITVHADLLEERPDLVIRYLAVLLRATRRCGETGRALEPGLDGDRLAVLAEQSAFLELHGFIDGHVDLGTWADPRPLQCAGELAADPRPTIPRQRNRR</sequence>
<protein>
    <recommendedName>
        <fullName evidence="1">SsuA/THI5-like domain-containing protein</fullName>
    </recommendedName>
</protein>
<evidence type="ECO:0000313" key="3">
    <source>
        <dbReference type="Proteomes" id="UP000001918"/>
    </source>
</evidence>
<dbReference type="AlphaFoldDB" id="D1AA37"/>
<reference evidence="2 3" key="1">
    <citation type="journal article" date="2011" name="Stand. Genomic Sci.">
        <title>Complete genome sequence of Thermomonospora curvata type strain (B9).</title>
        <authorList>
            <person name="Chertkov O."/>
            <person name="Sikorski J."/>
            <person name="Nolan M."/>
            <person name="Lapidus A."/>
            <person name="Lucas S."/>
            <person name="Del Rio T.G."/>
            <person name="Tice H."/>
            <person name="Cheng J.F."/>
            <person name="Goodwin L."/>
            <person name="Pitluck S."/>
            <person name="Liolios K."/>
            <person name="Ivanova N."/>
            <person name="Mavromatis K."/>
            <person name="Mikhailova N."/>
            <person name="Ovchinnikova G."/>
            <person name="Pati A."/>
            <person name="Chen A."/>
            <person name="Palaniappan K."/>
            <person name="Djao O.D."/>
            <person name="Land M."/>
            <person name="Hauser L."/>
            <person name="Chang Y.J."/>
            <person name="Jeffries C.D."/>
            <person name="Brettin T."/>
            <person name="Han C."/>
            <person name="Detter J.C."/>
            <person name="Rohde M."/>
            <person name="Goker M."/>
            <person name="Woyke T."/>
            <person name="Bristow J."/>
            <person name="Eisen J.A."/>
            <person name="Markowitz V."/>
            <person name="Hugenholtz P."/>
            <person name="Klenk H.P."/>
            <person name="Kyrpides N.C."/>
        </authorList>
    </citation>
    <scope>NUCLEOTIDE SEQUENCE [LARGE SCALE GENOMIC DNA]</scope>
    <source>
        <strain evidence="3">ATCC 19995 / DSM 43183 / JCM 3096 / KCTC 9072 / NBRC 15933 / NCIMB 10081 / Henssen B9</strain>
    </source>
</reference>
<dbReference type="Gene3D" id="3.40.190.10">
    <property type="entry name" value="Periplasmic binding protein-like II"/>
    <property type="match status" value="2"/>
</dbReference>
<organism evidence="2 3">
    <name type="scientific">Thermomonospora curvata (strain ATCC 19995 / DSM 43183 / JCM 3096 / KCTC 9072 / NBRC 15933 / NCIMB 10081 / Henssen B9)</name>
    <dbReference type="NCBI Taxonomy" id="471852"/>
    <lineage>
        <taxon>Bacteria</taxon>
        <taxon>Bacillati</taxon>
        <taxon>Actinomycetota</taxon>
        <taxon>Actinomycetes</taxon>
        <taxon>Streptosporangiales</taxon>
        <taxon>Thermomonosporaceae</taxon>
        <taxon>Thermomonospora</taxon>
    </lineage>
</organism>
<dbReference type="RefSeq" id="WP_012851757.1">
    <property type="nucleotide sequence ID" value="NC_013510.1"/>
</dbReference>
<dbReference type="OrthoDB" id="2634887at2"/>